<feature type="transmembrane region" description="Helical" evidence="6">
    <location>
        <begin position="356"/>
        <end position="376"/>
    </location>
</feature>
<gene>
    <name evidence="8" type="ORF">SOO65_16630</name>
</gene>
<reference evidence="8 9" key="1">
    <citation type="submission" date="2023-11" db="EMBL/GenBank/DDBJ databases">
        <title>Peredibacter starrii A3.12.</title>
        <authorList>
            <person name="Mitchell R.J."/>
        </authorList>
    </citation>
    <scope>NUCLEOTIDE SEQUENCE [LARGE SCALE GENOMIC DNA]</scope>
    <source>
        <strain evidence="8 9">A3.12</strain>
    </source>
</reference>
<evidence type="ECO:0000256" key="6">
    <source>
        <dbReference type="SAM" id="Phobius"/>
    </source>
</evidence>
<feature type="transmembrane region" description="Helical" evidence="6">
    <location>
        <begin position="5"/>
        <end position="26"/>
    </location>
</feature>
<dbReference type="InterPro" id="IPR020846">
    <property type="entry name" value="MFS_dom"/>
</dbReference>
<dbReference type="RefSeq" id="WP_321392905.1">
    <property type="nucleotide sequence ID" value="NZ_CP139487.1"/>
</dbReference>
<evidence type="ECO:0000256" key="5">
    <source>
        <dbReference type="ARBA" id="ARBA00023136"/>
    </source>
</evidence>
<evidence type="ECO:0000256" key="1">
    <source>
        <dbReference type="ARBA" id="ARBA00004651"/>
    </source>
</evidence>
<dbReference type="GO" id="GO:0005886">
    <property type="term" value="C:plasma membrane"/>
    <property type="evidence" value="ECO:0007669"/>
    <property type="project" value="UniProtKB-SubCell"/>
</dbReference>
<comment type="subcellular location">
    <subcellularLocation>
        <location evidence="1">Cell membrane</location>
        <topology evidence="1">Multi-pass membrane protein</topology>
    </subcellularLocation>
</comment>
<dbReference type="CDD" id="cd17324">
    <property type="entry name" value="MFS_NepI_like"/>
    <property type="match status" value="1"/>
</dbReference>
<dbReference type="PANTHER" id="PTHR43124">
    <property type="entry name" value="PURINE EFFLUX PUMP PBUE"/>
    <property type="match status" value="1"/>
</dbReference>
<protein>
    <submittedName>
        <fullName evidence="8">MFS transporter</fullName>
    </submittedName>
</protein>
<keyword evidence="4 6" id="KW-1133">Transmembrane helix</keyword>
<dbReference type="KEGG" id="psti:SOO65_16630"/>
<dbReference type="Pfam" id="PF07690">
    <property type="entry name" value="MFS_1"/>
    <property type="match status" value="1"/>
</dbReference>
<evidence type="ECO:0000259" key="7">
    <source>
        <dbReference type="PROSITE" id="PS50850"/>
    </source>
</evidence>
<feature type="transmembrane region" description="Helical" evidence="6">
    <location>
        <begin position="95"/>
        <end position="120"/>
    </location>
</feature>
<keyword evidence="9" id="KW-1185">Reference proteome</keyword>
<dbReference type="Proteomes" id="UP001324634">
    <property type="component" value="Chromosome"/>
</dbReference>
<evidence type="ECO:0000256" key="3">
    <source>
        <dbReference type="ARBA" id="ARBA00022692"/>
    </source>
</evidence>
<organism evidence="8 9">
    <name type="scientific">Peredibacter starrii</name>
    <dbReference type="NCBI Taxonomy" id="28202"/>
    <lineage>
        <taxon>Bacteria</taxon>
        <taxon>Pseudomonadati</taxon>
        <taxon>Bdellovibrionota</taxon>
        <taxon>Bacteriovoracia</taxon>
        <taxon>Bacteriovoracales</taxon>
        <taxon>Bacteriovoracaceae</taxon>
        <taxon>Peredibacter</taxon>
    </lineage>
</organism>
<proteinExistence type="predicted"/>
<dbReference type="InterPro" id="IPR011701">
    <property type="entry name" value="MFS"/>
</dbReference>
<keyword evidence="2" id="KW-1003">Cell membrane</keyword>
<evidence type="ECO:0000313" key="8">
    <source>
        <dbReference type="EMBL" id="WPU64322.1"/>
    </source>
</evidence>
<feature type="transmembrane region" description="Helical" evidence="6">
    <location>
        <begin position="237"/>
        <end position="256"/>
    </location>
</feature>
<sequence>MPLAIYALMIGAFGIGTTEFVIMGILPQIAKDLGVNLSTAGLLISGYALGVAIGAPFLSLLSTRFPKKSALVALMAIFTIGNLVCAIAPDYWTLMIARVITSFAHGTFFGIGSVVATNLVKPNQKALAIALMFTGLTIANILGVPFGTWLGQLYGWRMTFWAVTAVGPLAMLGLLYLVPKDSEKNIVPDIRSELAAVKRPEVLLGLLLTVIGFGGVFALFTYIAPILTDITHFNEKAISPILLLFGLGLIFGNIVGGKFADKKLMPTLVGSLLALTIVMIGFGIFSHHQTSVIILVFLLGFTGFATVPPLQMRVLESAGDAPTLASALNIAAFNLGNALGAWGGGLIIDNGPGLSAVPWGGFAISAAALLLSIVMWKKDAAVAA</sequence>
<dbReference type="GO" id="GO:0022857">
    <property type="term" value="F:transmembrane transporter activity"/>
    <property type="evidence" value="ECO:0007669"/>
    <property type="project" value="InterPro"/>
</dbReference>
<feature type="transmembrane region" description="Helical" evidence="6">
    <location>
        <begin position="38"/>
        <end position="58"/>
    </location>
</feature>
<feature type="transmembrane region" description="Helical" evidence="6">
    <location>
        <begin position="158"/>
        <end position="178"/>
    </location>
</feature>
<feature type="transmembrane region" description="Helical" evidence="6">
    <location>
        <begin position="268"/>
        <end position="286"/>
    </location>
</feature>
<dbReference type="Gene3D" id="1.20.1250.20">
    <property type="entry name" value="MFS general substrate transporter like domains"/>
    <property type="match status" value="1"/>
</dbReference>
<dbReference type="AlphaFoldDB" id="A0AAX4HME5"/>
<evidence type="ECO:0000256" key="2">
    <source>
        <dbReference type="ARBA" id="ARBA00022475"/>
    </source>
</evidence>
<accession>A0AAX4HME5</accession>
<dbReference type="EMBL" id="CP139487">
    <property type="protein sequence ID" value="WPU64322.1"/>
    <property type="molecule type" value="Genomic_DNA"/>
</dbReference>
<feature type="domain" description="Major facilitator superfamily (MFS) profile" evidence="7">
    <location>
        <begin position="4"/>
        <end position="380"/>
    </location>
</feature>
<feature type="transmembrane region" description="Helical" evidence="6">
    <location>
        <begin position="292"/>
        <end position="312"/>
    </location>
</feature>
<feature type="transmembrane region" description="Helical" evidence="6">
    <location>
        <begin position="324"/>
        <end position="344"/>
    </location>
</feature>
<dbReference type="SUPFAM" id="SSF103473">
    <property type="entry name" value="MFS general substrate transporter"/>
    <property type="match status" value="1"/>
</dbReference>
<name>A0AAX4HME5_9BACT</name>
<evidence type="ECO:0000256" key="4">
    <source>
        <dbReference type="ARBA" id="ARBA00022989"/>
    </source>
</evidence>
<dbReference type="PROSITE" id="PS50850">
    <property type="entry name" value="MFS"/>
    <property type="match status" value="1"/>
</dbReference>
<dbReference type="InterPro" id="IPR036259">
    <property type="entry name" value="MFS_trans_sf"/>
</dbReference>
<evidence type="ECO:0000313" key="9">
    <source>
        <dbReference type="Proteomes" id="UP001324634"/>
    </source>
</evidence>
<feature type="transmembrane region" description="Helical" evidence="6">
    <location>
        <begin position="70"/>
        <end position="89"/>
    </location>
</feature>
<dbReference type="InterPro" id="IPR050189">
    <property type="entry name" value="MFS_Efflux_Transporters"/>
</dbReference>
<dbReference type="PANTHER" id="PTHR43124:SF8">
    <property type="entry name" value="INNER MEMBRANE TRANSPORT PROTEIN YDHP"/>
    <property type="match status" value="1"/>
</dbReference>
<feature type="transmembrane region" description="Helical" evidence="6">
    <location>
        <begin position="127"/>
        <end position="146"/>
    </location>
</feature>
<keyword evidence="5 6" id="KW-0472">Membrane</keyword>
<feature type="transmembrane region" description="Helical" evidence="6">
    <location>
        <begin position="202"/>
        <end position="225"/>
    </location>
</feature>
<keyword evidence="3 6" id="KW-0812">Transmembrane</keyword>